<feature type="domain" description="Glycosyltransferase 2-like" evidence="4">
    <location>
        <begin position="2"/>
        <end position="159"/>
    </location>
</feature>
<dbReference type="EMBL" id="MGGI01000009">
    <property type="protein sequence ID" value="OGM26991.1"/>
    <property type="molecule type" value="Genomic_DNA"/>
</dbReference>
<evidence type="ECO:0000256" key="3">
    <source>
        <dbReference type="ARBA" id="ARBA00022679"/>
    </source>
</evidence>
<sequence length="273" mass="31321">MNREKSLIETLNSLFKMNYPKNRTEVIIVDNGSTDGTIEELPSKLKLIKNKNNKGFAPALNQGIKASKGEYIFVTNDDVVFDRNCLSELVKLAQSDKKIGIVGGKMFFKNSRIMALPGFRVNLWLGYHPFDLEGQNRTREMDVATGGCMLIRKSMLGKIGLFDEGFFFCGEDYDLCFRAKYAGFKIMYYPIAIVWHEFLNTSKKSFNSLFAHYRGKFRFMLVHASLPQLIFFFPIQLTVGTKNLAPMSKAIIWNIKNFNKTLESRNKVNELKK</sequence>
<dbReference type="Gene3D" id="3.90.550.10">
    <property type="entry name" value="Spore Coat Polysaccharide Biosynthesis Protein SpsA, Chain A"/>
    <property type="match status" value="1"/>
</dbReference>
<protein>
    <recommendedName>
        <fullName evidence="4">Glycosyltransferase 2-like domain-containing protein</fullName>
    </recommendedName>
</protein>
<comment type="caution">
    <text evidence="5">The sequence shown here is derived from an EMBL/GenBank/DDBJ whole genome shotgun (WGS) entry which is preliminary data.</text>
</comment>
<gene>
    <name evidence="5" type="ORF">A2627_02380</name>
</gene>
<evidence type="ECO:0000256" key="2">
    <source>
        <dbReference type="ARBA" id="ARBA00022676"/>
    </source>
</evidence>
<dbReference type="PANTHER" id="PTHR43179">
    <property type="entry name" value="RHAMNOSYLTRANSFERASE WBBL"/>
    <property type="match status" value="1"/>
</dbReference>
<proteinExistence type="inferred from homology"/>
<evidence type="ECO:0000256" key="1">
    <source>
        <dbReference type="ARBA" id="ARBA00006739"/>
    </source>
</evidence>
<keyword evidence="3" id="KW-0808">Transferase</keyword>
<name>A0A1F7YI18_9BACT</name>
<dbReference type="CDD" id="cd04186">
    <property type="entry name" value="GT_2_like_c"/>
    <property type="match status" value="1"/>
</dbReference>
<dbReference type="SUPFAM" id="SSF53448">
    <property type="entry name" value="Nucleotide-diphospho-sugar transferases"/>
    <property type="match status" value="1"/>
</dbReference>
<dbReference type="Proteomes" id="UP000178851">
    <property type="component" value="Unassembled WGS sequence"/>
</dbReference>
<dbReference type="InterPro" id="IPR029044">
    <property type="entry name" value="Nucleotide-diphossugar_trans"/>
</dbReference>
<comment type="similarity">
    <text evidence="1">Belongs to the glycosyltransferase 2 family.</text>
</comment>
<dbReference type="InterPro" id="IPR001173">
    <property type="entry name" value="Glyco_trans_2-like"/>
</dbReference>
<dbReference type="AlphaFoldDB" id="A0A1F7YI18"/>
<dbReference type="PANTHER" id="PTHR43179:SF12">
    <property type="entry name" value="GALACTOFURANOSYLTRANSFERASE GLFT2"/>
    <property type="match status" value="1"/>
</dbReference>
<organism evidence="5 6">
    <name type="scientific">Candidatus Woesebacteria bacterium RIFCSPHIGHO2_01_FULL_39_28</name>
    <dbReference type="NCBI Taxonomy" id="1802496"/>
    <lineage>
        <taxon>Bacteria</taxon>
        <taxon>Candidatus Woeseibacteriota</taxon>
    </lineage>
</organism>
<evidence type="ECO:0000313" key="6">
    <source>
        <dbReference type="Proteomes" id="UP000178851"/>
    </source>
</evidence>
<evidence type="ECO:0000259" key="4">
    <source>
        <dbReference type="Pfam" id="PF00535"/>
    </source>
</evidence>
<evidence type="ECO:0000313" key="5">
    <source>
        <dbReference type="EMBL" id="OGM26991.1"/>
    </source>
</evidence>
<dbReference type="Pfam" id="PF00535">
    <property type="entry name" value="Glycos_transf_2"/>
    <property type="match status" value="1"/>
</dbReference>
<accession>A0A1F7YI18</accession>
<keyword evidence="2" id="KW-0328">Glycosyltransferase</keyword>
<reference evidence="5 6" key="1">
    <citation type="journal article" date="2016" name="Nat. Commun.">
        <title>Thousands of microbial genomes shed light on interconnected biogeochemical processes in an aquifer system.</title>
        <authorList>
            <person name="Anantharaman K."/>
            <person name="Brown C.T."/>
            <person name="Hug L.A."/>
            <person name="Sharon I."/>
            <person name="Castelle C.J."/>
            <person name="Probst A.J."/>
            <person name="Thomas B.C."/>
            <person name="Singh A."/>
            <person name="Wilkins M.J."/>
            <person name="Karaoz U."/>
            <person name="Brodie E.L."/>
            <person name="Williams K.H."/>
            <person name="Hubbard S.S."/>
            <person name="Banfield J.F."/>
        </authorList>
    </citation>
    <scope>NUCLEOTIDE SEQUENCE [LARGE SCALE GENOMIC DNA]</scope>
</reference>
<dbReference type="GO" id="GO:0016757">
    <property type="term" value="F:glycosyltransferase activity"/>
    <property type="evidence" value="ECO:0007669"/>
    <property type="project" value="UniProtKB-KW"/>
</dbReference>